<reference evidence="1" key="1">
    <citation type="submission" date="2018-05" db="EMBL/GenBank/DDBJ databases">
        <authorList>
            <person name="Lanie J.A."/>
            <person name="Ng W.-L."/>
            <person name="Kazmierczak K.M."/>
            <person name="Andrzejewski T.M."/>
            <person name="Davidsen T.M."/>
            <person name="Wayne K.J."/>
            <person name="Tettelin H."/>
            <person name="Glass J.I."/>
            <person name="Rusch D."/>
            <person name="Podicherti R."/>
            <person name="Tsui H.-C.T."/>
            <person name="Winkler M.E."/>
        </authorList>
    </citation>
    <scope>NUCLEOTIDE SEQUENCE</scope>
</reference>
<proteinExistence type="predicted"/>
<feature type="non-terminal residue" evidence="1">
    <location>
        <position position="117"/>
    </location>
</feature>
<gene>
    <name evidence="1" type="ORF">METZ01_LOCUS337860</name>
</gene>
<evidence type="ECO:0000313" key="1">
    <source>
        <dbReference type="EMBL" id="SVC85006.1"/>
    </source>
</evidence>
<dbReference type="AlphaFoldDB" id="A0A382QHT2"/>
<protein>
    <submittedName>
        <fullName evidence="1">Uncharacterized protein</fullName>
    </submittedName>
</protein>
<name>A0A382QHT2_9ZZZZ</name>
<accession>A0A382QHT2</accession>
<organism evidence="1">
    <name type="scientific">marine metagenome</name>
    <dbReference type="NCBI Taxonomy" id="408172"/>
    <lineage>
        <taxon>unclassified sequences</taxon>
        <taxon>metagenomes</taxon>
        <taxon>ecological metagenomes</taxon>
    </lineage>
</organism>
<sequence>MLNGRVACGTLSILLIVGASQPGRAHTTQQWTPDKPGSDNIEVVAHLPLGPRLSVADIEIEQELHRPFVYIARMVYGSEGEKGTDIINIEDPANPKIIYRWRIENQDLHLGGGGMDV</sequence>
<dbReference type="EMBL" id="UINC01114594">
    <property type="protein sequence ID" value="SVC85006.1"/>
    <property type="molecule type" value="Genomic_DNA"/>
</dbReference>